<reference evidence="4 5" key="1">
    <citation type="journal article" date="2014" name="Nat. Commun.">
        <title>Molecular traces of alternative social organization in a termite genome.</title>
        <authorList>
            <person name="Terrapon N."/>
            <person name="Li C."/>
            <person name="Robertson H.M."/>
            <person name="Ji L."/>
            <person name="Meng X."/>
            <person name="Booth W."/>
            <person name="Chen Z."/>
            <person name="Childers C.P."/>
            <person name="Glastad K.M."/>
            <person name="Gokhale K."/>
            <person name="Gowin J."/>
            <person name="Gronenberg W."/>
            <person name="Hermansen R.A."/>
            <person name="Hu H."/>
            <person name="Hunt B.G."/>
            <person name="Huylmans A.K."/>
            <person name="Khalil S.M."/>
            <person name="Mitchell R.D."/>
            <person name="Munoz-Torres M.C."/>
            <person name="Mustard J.A."/>
            <person name="Pan H."/>
            <person name="Reese J.T."/>
            <person name="Scharf M.E."/>
            <person name="Sun F."/>
            <person name="Vogel H."/>
            <person name="Xiao J."/>
            <person name="Yang W."/>
            <person name="Yang Z."/>
            <person name="Yang Z."/>
            <person name="Zhou J."/>
            <person name="Zhu J."/>
            <person name="Brent C.S."/>
            <person name="Elsik C.G."/>
            <person name="Goodisman M.A."/>
            <person name="Liberles D.A."/>
            <person name="Roe R.M."/>
            <person name="Vargo E.L."/>
            <person name="Vilcinskas A."/>
            <person name="Wang J."/>
            <person name="Bornberg-Bauer E."/>
            <person name="Korb J."/>
            <person name="Zhang G."/>
            <person name="Liebig J."/>
        </authorList>
    </citation>
    <scope>NUCLEOTIDE SEQUENCE [LARGE SCALE GENOMIC DNA]</scope>
    <source>
        <tissue evidence="4">Whole organism</tissue>
    </source>
</reference>
<dbReference type="SMART" id="SM00034">
    <property type="entry name" value="CLECT"/>
    <property type="match status" value="1"/>
</dbReference>
<protein>
    <submittedName>
        <fullName evidence="4">Agglucetin subunit alpha-1</fullName>
    </submittedName>
</protein>
<feature type="compositionally biased region" description="Acidic residues" evidence="1">
    <location>
        <begin position="534"/>
        <end position="546"/>
    </location>
</feature>
<dbReference type="Pfam" id="PF00059">
    <property type="entry name" value="Lectin_C"/>
    <property type="match status" value="1"/>
</dbReference>
<feature type="compositionally biased region" description="Polar residues" evidence="1">
    <location>
        <begin position="272"/>
        <end position="290"/>
    </location>
</feature>
<organism evidence="4 5">
    <name type="scientific">Zootermopsis nevadensis</name>
    <name type="common">Dampwood termite</name>
    <dbReference type="NCBI Taxonomy" id="136037"/>
    <lineage>
        <taxon>Eukaryota</taxon>
        <taxon>Metazoa</taxon>
        <taxon>Ecdysozoa</taxon>
        <taxon>Arthropoda</taxon>
        <taxon>Hexapoda</taxon>
        <taxon>Insecta</taxon>
        <taxon>Pterygota</taxon>
        <taxon>Neoptera</taxon>
        <taxon>Polyneoptera</taxon>
        <taxon>Dictyoptera</taxon>
        <taxon>Blattodea</taxon>
        <taxon>Blattoidea</taxon>
        <taxon>Termitoidae</taxon>
        <taxon>Termopsidae</taxon>
        <taxon>Zootermopsis</taxon>
    </lineage>
</organism>
<feature type="compositionally biased region" description="Polar residues" evidence="1">
    <location>
        <begin position="511"/>
        <end position="533"/>
    </location>
</feature>
<feature type="region of interest" description="Disordered" evidence="1">
    <location>
        <begin position="445"/>
        <end position="469"/>
    </location>
</feature>
<feature type="domain" description="C-type lectin" evidence="3">
    <location>
        <begin position="44"/>
        <end position="148"/>
    </location>
</feature>
<feature type="compositionally biased region" description="Polar residues" evidence="1">
    <location>
        <begin position="239"/>
        <end position="262"/>
    </location>
</feature>
<dbReference type="CDD" id="cd00037">
    <property type="entry name" value="CLECT"/>
    <property type="match status" value="1"/>
</dbReference>
<feature type="region of interest" description="Disordered" evidence="1">
    <location>
        <begin position="507"/>
        <end position="559"/>
    </location>
</feature>
<dbReference type="PANTHER" id="PTHR45784:SF5">
    <property type="entry name" value="C-TYPE LECTIN DOMAIN FAMILY 20 MEMBER A-RELATED"/>
    <property type="match status" value="1"/>
</dbReference>
<dbReference type="Gene3D" id="3.10.100.10">
    <property type="entry name" value="Mannose-Binding Protein A, subunit A"/>
    <property type="match status" value="1"/>
</dbReference>
<dbReference type="InterPro" id="IPR016187">
    <property type="entry name" value="CTDL_fold"/>
</dbReference>
<dbReference type="InterPro" id="IPR001304">
    <property type="entry name" value="C-type_lectin-like"/>
</dbReference>
<feature type="chain" id="PRO_5001645079" evidence="2">
    <location>
        <begin position="25"/>
        <end position="576"/>
    </location>
</feature>
<feature type="signal peptide" evidence="2">
    <location>
        <begin position="1"/>
        <end position="24"/>
    </location>
</feature>
<feature type="region of interest" description="Disordered" evidence="1">
    <location>
        <begin position="225"/>
        <end position="290"/>
    </location>
</feature>
<dbReference type="AlphaFoldDB" id="A0A067RFE7"/>
<evidence type="ECO:0000256" key="1">
    <source>
        <dbReference type="SAM" id="MobiDB-lite"/>
    </source>
</evidence>
<dbReference type="InParanoid" id="A0A067RFE7"/>
<gene>
    <name evidence="4" type="ORF">L798_12715</name>
</gene>
<evidence type="ECO:0000256" key="2">
    <source>
        <dbReference type="SAM" id="SignalP"/>
    </source>
</evidence>
<proteinExistence type="predicted"/>
<evidence type="ECO:0000259" key="3">
    <source>
        <dbReference type="PROSITE" id="PS50041"/>
    </source>
</evidence>
<keyword evidence="5" id="KW-1185">Reference proteome</keyword>
<keyword evidence="2" id="KW-0732">Signal</keyword>
<sequence length="576" mass="64019">MSTRRSTLLLLVAILAAHFTTTTSRAVNISNTWFLPQEGFPVFYRYFHDRITWFEADAVCQFHHGNLVTVDSSKQYDATRAYLKELDVVTNVWIGLKKKGANDEFLWTDYKTLSQDGGYWQEQIPKSEAALCAAIDPAADFRWHSLNCGGPETASFICELPVPPWARKPNGCMLTALPSLTVTYLPEQAAIELTSDCGLDGTRRIACKGQADHNELMHRLSCENGNESTHDAEEYETSVLASSTTSGTPNYNNEGGTESHQPPTRHRRGTDDVSTLATETNSSSGYDVTASTTEIDTPEEINITTREFTAPVVISTGDGLTLTRNHEQQLYTTTDPSTKPETKGVSTEYFVTILPYNTSVTDKGVMTVDKPHRDQSIQKTEITEDISSTLTIIPPTGLSTAPETSASGTLNEIKEITISFSEDNTTNNTEEIKIKEEILAETVSETTGTNTLSNSSSDNTNTSYIKPNGKEIPLVTNQKTGNDHQMTQNFKQEDHRRPFLPEFLQGLPRNVDNQTDETGTRSTSDWASPSNQQVEEEDFQATETEPEIPARPNRGRRLIRPQGHSFYPYFLNRVLG</sequence>
<dbReference type="Proteomes" id="UP000027135">
    <property type="component" value="Unassembled WGS sequence"/>
</dbReference>
<dbReference type="PANTHER" id="PTHR45784">
    <property type="entry name" value="C-TYPE LECTIN DOMAIN FAMILY 20 MEMBER A-RELATED"/>
    <property type="match status" value="1"/>
</dbReference>
<dbReference type="eggNOG" id="KOG4297">
    <property type="taxonomic scope" value="Eukaryota"/>
</dbReference>
<evidence type="ECO:0000313" key="4">
    <source>
        <dbReference type="EMBL" id="KDR22586.1"/>
    </source>
</evidence>
<dbReference type="PROSITE" id="PS50041">
    <property type="entry name" value="C_TYPE_LECTIN_2"/>
    <property type="match status" value="1"/>
</dbReference>
<name>A0A067RFE7_ZOONE</name>
<dbReference type="EMBL" id="KK852498">
    <property type="protein sequence ID" value="KDR22586.1"/>
    <property type="molecule type" value="Genomic_DNA"/>
</dbReference>
<dbReference type="SUPFAM" id="SSF56436">
    <property type="entry name" value="C-type lectin-like"/>
    <property type="match status" value="1"/>
</dbReference>
<feature type="compositionally biased region" description="Low complexity" evidence="1">
    <location>
        <begin position="445"/>
        <end position="463"/>
    </location>
</feature>
<accession>A0A067RFE7</accession>
<dbReference type="InterPro" id="IPR016186">
    <property type="entry name" value="C-type_lectin-like/link_sf"/>
</dbReference>
<dbReference type="OrthoDB" id="5858677at2759"/>
<evidence type="ECO:0000313" key="5">
    <source>
        <dbReference type="Proteomes" id="UP000027135"/>
    </source>
</evidence>